<name>A0A845VB18_9GAMM</name>
<keyword evidence="3" id="KW-1005">Bacterial flagellum biogenesis</keyword>
<protein>
    <submittedName>
        <fullName evidence="5">Flagellar protein FlgN</fullName>
    </submittedName>
</protein>
<evidence type="ECO:0000256" key="4">
    <source>
        <dbReference type="SAM" id="MobiDB-lite"/>
    </source>
</evidence>
<proteinExistence type="inferred from homology"/>
<feature type="region of interest" description="Disordered" evidence="4">
    <location>
        <begin position="137"/>
        <end position="163"/>
    </location>
</feature>
<keyword evidence="5" id="KW-0966">Cell projection</keyword>
<dbReference type="InterPro" id="IPR036679">
    <property type="entry name" value="FlgN-like_sf"/>
</dbReference>
<evidence type="ECO:0000313" key="6">
    <source>
        <dbReference type="Proteomes" id="UP000484885"/>
    </source>
</evidence>
<feature type="compositionally biased region" description="Polar residues" evidence="4">
    <location>
        <begin position="150"/>
        <end position="163"/>
    </location>
</feature>
<reference evidence="5 6" key="1">
    <citation type="submission" date="2020-02" db="EMBL/GenBank/DDBJ databases">
        <authorList>
            <person name="Zhang X.-Y."/>
        </authorList>
    </citation>
    <scope>NUCLEOTIDE SEQUENCE [LARGE SCALE GENOMIC DNA]</scope>
    <source>
        <strain evidence="5 6">C33</strain>
    </source>
</reference>
<comment type="caution">
    <text evidence="5">The sequence shown here is derived from an EMBL/GenBank/DDBJ whole genome shotgun (WGS) entry which is preliminary data.</text>
</comment>
<dbReference type="InterPro" id="IPR007809">
    <property type="entry name" value="FlgN-like"/>
</dbReference>
<sequence length="163" mass="18041">MLQGPGQFRDALKRLLHTQGECASELLGTLESERSALESGDADRLDLLTREKTDLLRKLDDLGRDQIRLLSELQFDVNDSGMQQALAWCDPGAELESEQQRIGQRLQRCRELNERNGLTVQYRLGYVRRALDVLNGQPAGTGGVYGPDGRTSNPSSSRLLASG</sequence>
<dbReference type="GO" id="GO:0044780">
    <property type="term" value="P:bacterial-type flagellum assembly"/>
    <property type="evidence" value="ECO:0007669"/>
    <property type="project" value="InterPro"/>
</dbReference>
<dbReference type="Gene3D" id="1.20.58.300">
    <property type="entry name" value="FlgN-like"/>
    <property type="match status" value="1"/>
</dbReference>
<dbReference type="Pfam" id="PF05130">
    <property type="entry name" value="FlgN"/>
    <property type="match status" value="1"/>
</dbReference>
<dbReference type="Proteomes" id="UP000484885">
    <property type="component" value="Unassembled WGS sequence"/>
</dbReference>
<gene>
    <name evidence="5" type="ORF">G3I74_15330</name>
</gene>
<keyword evidence="5" id="KW-0969">Cilium</keyword>
<comment type="function">
    <text evidence="1">Required for the efficient initiation of filament assembly.</text>
</comment>
<comment type="similarity">
    <text evidence="2">Belongs to the FlgN family.</text>
</comment>
<dbReference type="RefSeq" id="WP_164212461.1">
    <property type="nucleotide sequence ID" value="NZ_JAAGSC010000044.1"/>
</dbReference>
<accession>A0A845VB18</accession>
<evidence type="ECO:0000313" key="5">
    <source>
        <dbReference type="EMBL" id="NDY97095.1"/>
    </source>
</evidence>
<dbReference type="EMBL" id="JAAGSC010000044">
    <property type="protein sequence ID" value="NDY97095.1"/>
    <property type="molecule type" value="Genomic_DNA"/>
</dbReference>
<dbReference type="SUPFAM" id="SSF140566">
    <property type="entry name" value="FlgN-like"/>
    <property type="match status" value="1"/>
</dbReference>
<keyword evidence="5" id="KW-0282">Flagellum</keyword>
<keyword evidence="6" id="KW-1185">Reference proteome</keyword>
<organism evidence="5 6">
    <name type="scientific">Wenzhouxiangella limi</name>
    <dbReference type="NCBI Taxonomy" id="2707351"/>
    <lineage>
        <taxon>Bacteria</taxon>
        <taxon>Pseudomonadati</taxon>
        <taxon>Pseudomonadota</taxon>
        <taxon>Gammaproteobacteria</taxon>
        <taxon>Chromatiales</taxon>
        <taxon>Wenzhouxiangellaceae</taxon>
        <taxon>Wenzhouxiangella</taxon>
    </lineage>
</organism>
<dbReference type="AlphaFoldDB" id="A0A845VB18"/>
<evidence type="ECO:0000256" key="3">
    <source>
        <dbReference type="ARBA" id="ARBA00022795"/>
    </source>
</evidence>
<evidence type="ECO:0000256" key="2">
    <source>
        <dbReference type="ARBA" id="ARBA00007703"/>
    </source>
</evidence>
<evidence type="ECO:0000256" key="1">
    <source>
        <dbReference type="ARBA" id="ARBA00002397"/>
    </source>
</evidence>